<dbReference type="RefSeq" id="WP_189627579.1">
    <property type="nucleotide sequence ID" value="NZ_BNAF01000012.1"/>
</dbReference>
<feature type="domain" description="HTH araC/xylS-type" evidence="4">
    <location>
        <begin position="185"/>
        <end position="283"/>
    </location>
</feature>
<dbReference type="PANTHER" id="PTHR43280">
    <property type="entry name" value="ARAC-FAMILY TRANSCRIPTIONAL REGULATOR"/>
    <property type="match status" value="1"/>
</dbReference>
<dbReference type="InterPro" id="IPR020449">
    <property type="entry name" value="Tscrpt_reg_AraC-type_HTH"/>
</dbReference>
<dbReference type="SUPFAM" id="SSF51215">
    <property type="entry name" value="Regulatory protein AraC"/>
    <property type="match status" value="1"/>
</dbReference>
<dbReference type="Pfam" id="PF12833">
    <property type="entry name" value="HTH_18"/>
    <property type="match status" value="1"/>
</dbReference>
<dbReference type="InterPro" id="IPR018062">
    <property type="entry name" value="HTH_AraC-typ_CS"/>
</dbReference>
<sequence length="293" mass="34070">MKREKYNLDFILLNIGYAEHHADWNWKNINSPFARVHYIVKGAAKIVRNGGKIKLKEGHLYLTPSYTPHGYECEEDLTLFYIHIYESPDKPRSIFDLFSFPVEIVGDQLSANLVKRLHEINPGRELSYYDPKDYDNSTELIRNIALQGNTPLALELESQGIIKQILSRFFAQAEEKIPNVDERMSRVLDYIHSHIDTTISISELADISFLTKDHLIRSFKKQINCTPGKYINRKKIEKAQLMLLVGDYSVQELAFKLGFDNVFYFNRLFKKLTGENPTSYKKRLKVFANQAKD</sequence>
<dbReference type="PRINTS" id="PR00032">
    <property type="entry name" value="HTHARAC"/>
</dbReference>
<keyword evidence="6" id="KW-1185">Reference proteome</keyword>
<dbReference type="PROSITE" id="PS00041">
    <property type="entry name" value="HTH_ARAC_FAMILY_1"/>
    <property type="match status" value="1"/>
</dbReference>
<organism evidence="5 6">
    <name type="scientific">Sphingobacterium griseoflavum</name>
    <dbReference type="NCBI Taxonomy" id="1474952"/>
    <lineage>
        <taxon>Bacteria</taxon>
        <taxon>Pseudomonadati</taxon>
        <taxon>Bacteroidota</taxon>
        <taxon>Sphingobacteriia</taxon>
        <taxon>Sphingobacteriales</taxon>
        <taxon>Sphingobacteriaceae</taxon>
        <taxon>Sphingobacterium</taxon>
    </lineage>
</organism>
<comment type="caution">
    <text evidence="5">The sequence shown here is derived from an EMBL/GenBank/DDBJ whole genome shotgun (WGS) entry which is preliminary data.</text>
</comment>
<dbReference type="PROSITE" id="PS01124">
    <property type="entry name" value="HTH_ARAC_FAMILY_2"/>
    <property type="match status" value="1"/>
</dbReference>
<keyword evidence="1" id="KW-0805">Transcription regulation</keyword>
<name>A0ABQ3I1K6_9SPHI</name>
<gene>
    <name evidence="5" type="ORF">GCM10017764_30680</name>
</gene>
<dbReference type="CDD" id="cd02208">
    <property type="entry name" value="cupin_RmlC-like"/>
    <property type="match status" value="1"/>
</dbReference>
<dbReference type="PANTHER" id="PTHR43280:SF28">
    <property type="entry name" value="HTH-TYPE TRANSCRIPTIONAL ACTIVATOR RHAS"/>
    <property type="match status" value="1"/>
</dbReference>
<dbReference type="SUPFAM" id="SSF46689">
    <property type="entry name" value="Homeodomain-like"/>
    <property type="match status" value="2"/>
</dbReference>
<reference evidence="6" key="1">
    <citation type="journal article" date="2019" name="Int. J. Syst. Evol. Microbiol.">
        <title>The Global Catalogue of Microorganisms (GCM) 10K type strain sequencing project: providing services to taxonomists for standard genome sequencing and annotation.</title>
        <authorList>
            <consortium name="The Broad Institute Genomics Platform"/>
            <consortium name="The Broad Institute Genome Sequencing Center for Infectious Disease"/>
            <person name="Wu L."/>
            <person name="Ma J."/>
        </authorList>
    </citation>
    <scope>NUCLEOTIDE SEQUENCE [LARGE SCALE GENOMIC DNA]</scope>
    <source>
        <strain evidence="6">CGMCC 1.12966</strain>
    </source>
</reference>
<evidence type="ECO:0000256" key="1">
    <source>
        <dbReference type="ARBA" id="ARBA00023015"/>
    </source>
</evidence>
<protein>
    <submittedName>
        <fullName evidence="5">Transcriptional regulator</fullName>
    </submittedName>
</protein>
<dbReference type="Pfam" id="PF02311">
    <property type="entry name" value="AraC_binding"/>
    <property type="match status" value="1"/>
</dbReference>
<evidence type="ECO:0000256" key="2">
    <source>
        <dbReference type="ARBA" id="ARBA00023125"/>
    </source>
</evidence>
<dbReference type="InterPro" id="IPR018060">
    <property type="entry name" value="HTH_AraC"/>
</dbReference>
<dbReference type="Proteomes" id="UP000620550">
    <property type="component" value="Unassembled WGS sequence"/>
</dbReference>
<evidence type="ECO:0000313" key="5">
    <source>
        <dbReference type="EMBL" id="GHE45221.1"/>
    </source>
</evidence>
<evidence type="ECO:0000313" key="6">
    <source>
        <dbReference type="Proteomes" id="UP000620550"/>
    </source>
</evidence>
<proteinExistence type="predicted"/>
<evidence type="ECO:0000256" key="3">
    <source>
        <dbReference type="ARBA" id="ARBA00023163"/>
    </source>
</evidence>
<dbReference type="InterPro" id="IPR003313">
    <property type="entry name" value="AraC-bd"/>
</dbReference>
<dbReference type="InterPro" id="IPR009057">
    <property type="entry name" value="Homeodomain-like_sf"/>
</dbReference>
<accession>A0ABQ3I1K6</accession>
<keyword evidence="3" id="KW-0804">Transcription</keyword>
<dbReference type="InterPro" id="IPR014710">
    <property type="entry name" value="RmlC-like_jellyroll"/>
</dbReference>
<dbReference type="EMBL" id="BNAF01000012">
    <property type="protein sequence ID" value="GHE45221.1"/>
    <property type="molecule type" value="Genomic_DNA"/>
</dbReference>
<dbReference type="Gene3D" id="1.10.10.60">
    <property type="entry name" value="Homeodomain-like"/>
    <property type="match status" value="2"/>
</dbReference>
<dbReference type="SMART" id="SM00342">
    <property type="entry name" value="HTH_ARAC"/>
    <property type="match status" value="1"/>
</dbReference>
<evidence type="ECO:0000259" key="4">
    <source>
        <dbReference type="PROSITE" id="PS01124"/>
    </source>
</evidence>
<dbReference type="InterPro" id="IPR037923">
    <property type="entry name" value="HTH-like"/>
</dbReference>
<keyword evidence="2" id="KW-0238">DNA-binding</keyword>
<dbReference type="Gene3D" id="2.60.120.10">
    <property type="entry name" value="Jelly Rolls"/>
    <property type="match status" value="1"/>
</dbReference>